<dbReference type="Pfam" id="PF00266">
    <property type="entry name" value="Aminotran_5"/>
    <property type="match status" value="1"/>
</dbReference>
<evidence type="ECO:0000259" key="3">
    <source>
        <dbReference type="Pfam" id="PF00266"/>
    </source>
</evidence>
<keyword evidence="4" id="KW-0032">Aminotransferase</keyword>
<dbReference type="InterPro" id="IPR000192">
    <property type="entry name" value="Aminotrans_V_dom"/>
</dbReference>
<dbReference type="InterPro" id="IPR015421">
    <property type="entry name" value="PyrdxlP-dep_Trfase_major"/>
</dbReference>
<keyword evidence="1" id="KW-0663">Pyridoxal phosphate</keyword>
<dbReference type="SUPFAM" id="SSF53383">
    <property type="entry name" value="PLP-dependent transferases"/>
    <property type="match status" value="1"/>
</dbReference>
<evidence type="ECO:0000256" key="2">
    <source>
        <dbReference type="SAM" id="MobiDB-lite"/>
    </source>
</evidence>
<dbReference type="GO" id="GO:0008483">
    <property type="term" value="F:transaminase activity"/>
    <property type="evidence" value="ECO:0007669"/>
    <property type="project" value="UniProtKB-KW"/>
</dbReference>
<name>A0AAU1U4N0_9ACTN</name>
<reference evidence="4" key="1">
    <citation type="submission" date="2022-10" db="EMBL/GenBank/DDBJ databases">
        <title>The complete genomes of actinobacterial strains from the NBC collection.</title>
        <authorList>
            <person name="Joergensen T.S."/>
            <person name="Alvarez Arevalo M."/>
            <person name="Sterndorff E.B."/>
            <person name="Faurdal D."/>
            <person name="Vuksanovic O."/>
            <person name="Mourched A.-S."/>
            <person name="Charusanti P."/>
            <person name="Shaw S."/>
            <person name="Blin K."/>
            <person name="Weber T."/>
        </authorList>
    </citation>
    <scope>NUCLEOTIDE SEQUENCE</scope>
    <source>
        <strain evidence="4">NBC_00119</strain>
    </source>
</reference>
<dbReference type="Gene3D" id="3.40.640.10">
    <property type="entry name" value="Type I PLP-dependent aspartate aminotransferase-like (Major domain)"/>
    <property type="match status" value="1"/>
</dbReference>
<evidence type="ECO:0000256" key="1">
    <source>
        <dbReference type="ARBA" id="ARBA00022898"/>
    </source>
</evidence>
<dbReference type="InterPro" id="IPR015424">
    <property type="entry name" value="PyrdxlP-dep_Trfase"/>
</dbReference>
<dbReference type="PANTHER" id="PTHR43092">
    <property type="entry name" value="L-CYSTEINE DESULFHYDRASE"/>
    <property type="match status" value="1"/>
</dbReference>
<feature type="region of interest" description="Disordered" evidence="2">
    <location>
        <begin position="1"/>
        <end position="20"/>
    </location>
</feature>
<dbReference type="PANTHER" id="PTHR43092:SF2">
    <property type="entry name" value="HERCYNYLCYSTEINE SULFOXIDE LYASE"/>
    <property type="match status" value="1"/>
</dbReference>
<dbReference type="Gene3D" id="3.90.1150.10">
    <property type="entry name" value="Aspartate Aminotransferase, domain 1"/>
    <property type="match status" value="1"/>
</dbReference>
<dbReference type="AlphaFoldDB" id="A0AAU1U4N0"/>
<organism evidence="4">
    <name type="scientific">Streptomyces sp. NBC_00119</name>
    <dbReference type="NCBI Taxonomy" id="2975659"/>
    <lineage>
        <taxon>Bacteria</taxon>
        <taxon>Bacillati</taxon>
        <taxon>Actinomycetota</taxon>
        <taxon>Actinomycetes</taxon>
        <taxon>Kitasatosporales</taxon>
        <taxon>Streptomycetaceae</taxon>
        <taxon>Streptomyces</taxon>
    </lineage>
</organism>
<dbReference type="EMBL" id="CP108195">
    <property type="protein sequence ID" value="WTS11584.1"/>
    <property type="molecule type" value="Genomic_DNA"/>
</dbReference>
<proteinExistence type="predicted"/>
<accession>A0AAU1U4N0</accession>
<protein>
    <submittedName>
        <fullName evidence="4">Aminotransferase class V-fold PLP-dependent enzyme</fullName>
    </submittedName>
</protein>
<evidence type="ECO:0000313" key="4">
    <source>
        <dbReference type="EMBL" id="WTS11584.1"/>
    </source>
</evidence>
<sequence>MSTGLAVAPPKPLSLPNGRPAADAWSLDPELLHLNHGSFGAVPVAAQREQDRLRERAERAPVVWFPAQPRRISTARAELAAFLRVDADDLALVPNASAGVSTVLASLTLPPEAEILVTDHGYGAVTMAAQRTALRCGGRVRTAHIPLAADADEAFTAVAEQVGDRTALILLDQITSSTGRLLPVERIARLARRRGIPFLVDGAHAPGMLAAPLDGLACDFWTGNLHKFACTPRGTSALVARGPLRAALYPLIDSWGTQLPFPARFDHTGTQDTSAWLAAPAALSFVERTWGWETVRGYLSALADYGQHTVADAFARHIGQDAVPAVGTPAPALRLVRLPDELGPDRFASDVLRDRAAQELGAETAFTSFDGVGYIRLSAHVYNTPADYEEFAERCVPRLVAWSRAA</sequence>
<dbReference type="InterPro" id="IPR015422">
    <property type="entry name" value="PyrdxlP-dep_Trfase_small"/>
</dbReference>
<feature type="domain" description="Aminotransferase class V" evidence="3">
    <location>
        <begin position="72"/>
        <end position="312"/>
    </location>
</feature>
<gene>
    <name evidence="4" type="ORF">OHU69_11345</name>
</gene>
<keyword evidence="4" id="KW-0808">Transferase</keyword>